<accession>A0ACC3CUW0</accession>
<proteinExistence type="predicted"/>
<protein>
    <submittedName>
        <fullName evidence="1">Uncharacterized protein</fullName>
    </submittedName>
</protein>
<evidence type="ECO:0000313" key="1">
    <source>
        <dbReference type="EMBL" id="KAK3044982.1"/>
    </source>
</evidence>
<evidence type="ECO:0000313" key="2">
    <source>
        <dbReference type="Proteomes" id="UP001186974"/>
    </source>
</evidence>
<feature type="non-terminal residue" evidence="1">
    <location>
        <position position="196"/>
    </location>
</feature>
<comment type="caution">
    <text evidence="1">The sequence shown here is derived from an EMBL/GenBank/DDBJ whole genome shotgun (WGS) entry which is preliminary data.</text>
</comment>
<dbReference type="Proteomes" id="UP001186974">
    <property type="component" value="Unassembled WGS sequence"/>
</dbReference>
<dbReference type="EMBL" id="JAWDJW010011184">
    <property type="protein sequence ID" value="KAK3044982.1"/>
    <property type="molecule type" value="Genomic_DNA"/>
</dbReference>
<sequence length="196" mass="21970">MTFRTNTTTREHFPATSYAPITFDFRTLTTTTTSDKRTGPVAPPQILITVPPHSKYGASTSHWHTKGTLHIDFSGPARVKRASGPYDATELIGTGDFVVSFPPHCVYSWCRNQDDDRYRHEDLRVRIRLDGGGEGGECSADEAETCELFYRTVCSLMADAERYWDLKSTPAWQKVVRRALVAATRDEGVLTPLVLK</sequence>
<reference evidence="1" key="1">
    <citation type="submission" date="2024-09" db="EMBL/GenBank/DDBJ databases">
        <title>Black Yeasts Isolated from many extreme environments.</title>
        <authorList>
            <person name="Coleine C."/>
            <person name="Stajich J.E."/>
            <person name="Selbmann L."/>
        </authorList>
    </citation>
    <scope>NUCLEOTIDE SEQUENCE</scope>
    <source>
        <strain evidence="1">CCFEE 5737</strain>
    </source>
</reference>
<keyword evidence="2" id="KW-1185">Reference proteome</keyword>
<gene>
    <name evidence="1" type="ORF">LTS18_014877</name>
</gene>
<organism evidence="1 2">
    <name type="scientific">Coniosporium uncinatum</name>
    <dbReference type="NCBI Taxonomy" id="93489"/>
    <lineage>
        <taxon>Eukaryota</taxon>
        <taxon>Fungi</taxon>
        <taxon>Dikarya</taxon>
        <taxon>Ascomycota</taxon>
        <taxon>Pezizomycotina</taxon>
        <taxon>Dothideomycetes</taxon>
        <taxon>Dothideomycetes incertae sedis</taxon>
        <taxon>Coniosporium</taxon>
    </lineage>
</organism>
<name>A0ACC3CUW0_9PEZI</name>